<sequence>MNEEQLVNEIGYKFPLPFILAEQPRMMLNFIALHSHIPEAYRNMIAIWLQEYNAALTEFMLEHYGEDGAHEANLYAEAMAECFLDAVAAEREAADKRMFDGLDKEIFGDGVPE</sequence>
<organism evidence="1 2">
    <name type="scientific">Mycobacterium phage IPhane7</name>
    <dbReference type="NCBI Taxonomy" id="2301552"/>
    <lineage>
        <taxon>Viruses</taxon>
        <taxon>Duplodnaviria</taxon>
        <taxon>Heunggongvirae</taxon>
        <taxon>Uroviricota</taxon>
        <taxon>Caudoviricetes</taxon>
        <taxon>Vilmaviridae</taxon>
        <taxon>Mclasvirinae</taxon>
        <taxon>Bongovirus</taxon>
        <taxon>Bongovirus bongo</taxon>
    </lineage>
</organism>
<accession>A0A385D479</accession>
<evidence type="ECO:0000313" key="2">
    <source>
        <dbReference type="Proteomes" id="UP000263300"/>
    </source>
</evidence>
<gene>
    <name evidence="1" type="primary">60</name>
    <name evidence="1" type="ORF">SEA_IPHANE7_60</name>
</gene>
<proteinExistence type="predicted"/>
<name>A0A385D479_9CAUD</name>
<dbReference type="EMBL" id="MH697587">
    <property type="protein sequence ID" value="AXQ52701.1"/>
    <property type="molecule type" value="Genomic_DNA"/>
</dbReference>
<protein>
    <submittedName>
        <fullName evidence="1">Uncharacterized protein</fullName>
    </submittedName>
</protein>
<reference evidence="1 2" key="1">
    <citation type="submission" date="2018-07" db="EMBL/GenBank/DDBJ databases">
        <authorList>
            <person name="Billings M."/>
            <person name="Bovender A."/>
            <person name="Brown J."/>
            <person name="Buchanan C."/>
            <person name="Burns J."/>
            <person name="Cash A."/>
            <person name="Curtis S."/>
            <person name="Johnson C."/>
            <person name="Jones C."/>
            <person name="Kelnhofer D."/>
            <person name="Killilee J."/>
            <person name="Moore A."/>
            <person name="Norton M."/>
            <person name="Rood D."/>
            <person name="Salvo H."/>
            <person name="Weatherman E."/>
            <person name="Winchel S."/>
            <person name="Wood S."/>
            <person name="Eckardt M.A."/>
            <person name="Gainey M.D."/>
            <person name="Wallen J.R."/>
            <person name="Garlena R.A."/>
            <person name="Russell D.A."/>
            <person name="Pope W.H."/>
            <person name="Jacobs-Sera D."/>
            <person name="Hatfull G.F."/>
        </authorList>
    </citation>
    <scope>NUCLEOTIDE SEQUENCE [LARGE SCALE GENOMIC DNA]</scope>
</reference>
<dbReference type="Proteomes" id="UP000263300">
    <property type="component" value="Segment"/>
</dbReference>
<evidence type="ECO:0000313" key="1">
    <source>
        <dbReference type="EMBL" id="AXQ52701.1"/>
    </source>
</evidence>